<dbReference type="EMBL" id="KN847042">
    <property type="protein sequence ID" value="KIW30693.1"/>
    <property type="molecule type" value="Genomic_DNA"/>
</dbReference>
<protein>
    <recommendedName>
        <fullName evidence="6">TauD/TfdA-like domain-containing protein</fullName>
    </recommendedName>
</protein>
<dbReference type="Proteomes" id="UP000054466">
    <property type="component" value="Unassembled WGS sequence"/>
</dbReference>
<keyword evidence="4" id="KW-0560">Oxidoreductase</keyword>
<organism evidence="7 8">
    <name type="scientific">Cladophialophora immunda</name>
    <dbReference type="NCBI Taxonomy" id="569365"/>
    <lineage>
        <taxon>Eukaryota</taxon>
        <taxon>Fungi</taxon>
        <taxon>Dikarya</taxon>
        <taxon>Ascomycota</taxon>
        <taxon>Pezizomycotina</taxon>
        <taxon>Eurotiomycetes</taxon>
        <taxon>Chaetothyriomycetidae</taxon>
        <taxon>Chaetothyriales</taxon>
        <taxon>Herpotrichiellaceae</taxon>
        <taxon>Cladophialophora</taxon>
    </lineage>
</organism>
<evidence type="ECO:0000259" key="6">
    <source>
        <dbReference type="Pfam" id="PF02668"/>
    </source>
</evidence>
<dbReference type="VEuPathDB" id="FungiDB:PV07_06412"/>
<keyword evidence="5" id="KW-0408">Iron</keyword>
<dbReference type="RefSeq" id="XP_016250909.1">
    <property type="nucleotide sequence ID" value="XM_016393390.1"/>
</dbReference>
<dbReference type="InterPro" id="IPR003819">
    <property type="entry name" value="TauD/TfdA-like"/>
</dbReference>
<dbReference type="InterPro" id="IPR051178">
    <property type="entry name" value="TfdA_dioxygenase"/>
</dbReference>
<dbReference type="InterPro" id="IPR042098">
    <property type="entry name" value="TauD-like_sf"/>
</dbReference>
<dbReference type="SUPFAM" id="SSF51197">
    <property type="entry name" value="Clavaminate synthase-like"/>
    <property type="match status" value="1"/>
</dbReference>
<dbReference type="HOGENOM" id="CLU_036005_2_0_1"/>
<comment type="similarity">
    <text evidence="1">Belongs to the TfdA dioxygenase family.</text>
</comment>
<reference evidence="7 8" key="1">
    <citation type="submission" date="2015-01" db="EMBL/GenBank/DDBJ databases">
        <title>The Genome Sequence of Cladophialophora immunda CBS83496.</title>
        <authorList>
            <consortium name="The Broad Institute Genomics Platform"/>
            <person name="Cuomo C."/>
            <person name="de Hoog S."/>
            <person name="Gorbushina A."/>
            <person name="Stielow B."/>
            <person name="Teixiera M."/>
            <person name="Abouelleil A."/>
            <person name="Chapman S.B."/>
            <person name="Priest M."/>
            <person name="Young S.K."/>
            <person name="Wortman J."/>
            <person name="Nusbaum C."/>
            <person name="Birren B."/>
        </authorList>
    </citation>
    <scope>NUCLEOTIDE SEQUENCE [LARGE SCALE GENOMIC DNA]</scope>
    <source>
        <strain evidence="7 8">CBS 83496</strain>
    </source>
</reference>
<accession>A0A0D2CHU7</accession>
<evidence type="ECO:0000313" key="8">
    <source>
        <dbReference type="Proteomes" id="UP000054466"/>
    </source>
</evidence>
<feature type="domain" description="TauD/TfdA-like" evidence="6">
    <location>
        <begin position="11"/>
        <end position="297"/>
    </location>
</feature>
<keyword evidence="8" id="KW-1185">Reference proteome</keyword>
<dbReference type="AlphaFoldDB" id="A0A0D2CHU7"/>
<dbReference type="PANTHER" id="PTHR43779:SF3">
    <property type="entry name" value="(3R)-3-[(CARBOXYMETHYL)AMINO]FATTY ACID OXYGENASE_DECARBOXYLASE"/>
    <property type="match status" value="1"/>
</dbReference>
<dbReference type="GO" id="GO:0051213">
    <property type="term" value="F:dioxygenase activity"/>
    <property type="evidence" value="ECO:0007669"/>
    <property type="project" value="UniProtKB-KW"/>
</dbReference>
<proteinExistence type="inferred from homology"/>
<evidence type="ECO:0000256" key="3">
    <source>
        <dbReference type="ARBA" id="ARBA00022964"/>
    </source>
</evidence>
<evidence type="ECO:0000256" key="2">
    <source>
        <dbReference type="ARBA" id="ARBA00022723"/>
    </source>
</evidence>
<dbReference type="Pfam" id="PF02668">
    <property type="entry name" value="TauD"/>
    <property type="match status" value="1"/>
</dbReference>
<evidence type="ECO:0000313" key="7">
    <source>
        <dbReference type="EMBL" id="KIW30693.1"/>
    </source>
</evidence>
<dbReference type="Gene3D" id="3.60.130.10">
    <property type="entry name" value="Clavaminate synthase-like"/>
    <property type="match status" value="1"/>
</dbReference>
<gene>
    <name evidence="7" type="ORF">PV07_06412</name>
</gene>
<dbReference type="GO" id="GO:0046872">
    <property type="term" value="F:metal ion binding"/>
    <property type="evidence" value="ECO:0007669"/>
    <property type="project" value="UniProtKB-KW"/>
</dbReference>
<dbReference type="PANTHER" id="PTHR43779">
    <property type="entry name" value="DIOXYGENASE RV0097-RELATED"/>
    <property type="match status" value="1"/>
</dbReference>
<keyword evidence="2" id="KW-0479">Metal-binding</keyword>
<keyword evidence="3" id="KW-0223">Dioxygenase</keyword>
<dbReference type="GeneID" id="27345606"/>
<evidence type="ECO:0000256" key="1">
    <source>
        <dbReference type="ARBA" id="ARBA00005896"/>
    </source>
</evidence>
<evidence type="ECO:0000256" key="5">
    <source>
        <dbReference type="ARBA" id="ARBA00023004"/>
    </source>
</evidence>
<dbReference type="OrthoDB" id="5818554at2759"/>
<name>A0A0D2CHU7_9EURO</name>
<sequence length="322" mass="36592">MGSIAEQGRFQIKPLHNTFACEISGPDLSQPLSEAEFQELTDILAEYGVAIIRQTKATDESLIALGRQWGELDSVAQHYKSGKIKPRIPYYEIFDVGNLNDKNEIVNIQHDPHRSASANGNATWHTDGAFNPRRTGISILRGVELPPPGTGGHTEYLDSRQAYDDLSPEMKEKLEGLVTCNSLYHNRKVANPDSPLFKDINVMDHITARHKLIQIHEPSGRKNIYLSSYAHHIEGMDIEEGQALLKQVWDHCLQEKYIFCHHWENNNDVAFWDNTCVLHRATHGAYEGKFRRDMRRVSVFDMSKWGYGENRVEDAIGQAPSQ</sequence>
<evidence type="ECO:0000256" key="4">
    <source>
        <dbReference type="ARBA" id="ARBA00023002"/>
    </source>
</evidence>